<dbReference type="GO" id="GO:0016787">
    <property type="term" value="F:hydrolase activity"/>
    <property type="evidence" value="ECO:0007669"/>
    <property type="project" value="UniProtKB-KW"/>
</dbReference>
<evidence type="ECO:0000256" key="1">
    <source>
        <dbReference type="ARBA" id="ARBA00022729"/>
    </source>
</evidence>
<dbReference type="PANTHER" id="PTHR15462:SF19">
    <property type="entry name" value="PEPTIDASE S1 DOMAIN-CONTAINING PROTEIN"/>
    <property type="match status" value="1"/>
</dbReference>
<keyword evidence="1" id="KW-0732">Signal</keyword>
<keyword evidence="4" id="KW-1185">Reference proteome</keyword>
<dbReference type="Proteomes" id="UP001597453">
    <property type="component" value="Unassembled WGS sequence"/>
</dbReference>
<dbReference type="InterPro" id="IPR043504">
    <property type="entry name" value="Peptidase_S1_PA_chymotrypsin"/>
</dbReference>
<reference evidence="4" key="1">
    <citation type="journal article" date="2019" name="Int. J. Syst. Evol. Microbiol.">
        <title>The Global Catalogue of Microorganisms (GCM) 10K type strain sequencing project: providing services to taxonomists for standard genome sequencing and annotation.</title>
        <authorList>
            <consortium name="The Broad Institute Genomics Platform"/>
            <consortium name="The Broad Institute Genome Sequencing Center for Infectious Disease"/>
            <person name="Wu L."/>
            <person name="Ma J."/>
        </authorList>
    </citation>
    <scope>NUCLEOTIDE SEQUENCE [LARGE SCALE GENOMIC DNA]</scope>
    <source>
        <strain evidence="4">TISTR 1511</strain>
    </source>
</reference>
<keyword evidence="3" id="KW-0378">Hydrolase</keyword>
<evidence type="ECO:0000313" key="3">
    <source>
        <dbReference type="EMBL" id="MFD2675019.1"/>
    </source>
</evidence>
<evidence type="ECO:0000256" key="2">
    <source>
        <dbReference type="SAM" id="MobiDB-lite"/>
    </source>
</evidence>
<dbReference type="EMBL" id="JBHUNF010000004">
    <property type="protein sequence ID" value="MFD2675019.1"/>
    <property type="molecule type" value="Genomic_DNA"/>
</dbReference>
<dbReference type="PANTHER" id="PTHR15462">
    <property type="entry name" value="SERINE PROTEASE"/>
    <property type="match status" value="1"/>
</dbReference>
<evidence type="ECO:0000313" key="4">
    <source>
        <dbReference type="Proteomes" id="UP001597453"/>
    </source>
</evidence>
<feature type="region of interest" description="Disordered" evidence="2">
    <location>
        <begin position="56"/>
        <end position="95"/>
    </location>
</feature>
<sequence>MRFAGSHNRRGFAALIAAAALVCTGCTVTNIEAVPADGGYELYLPEVTSADSGLRQEFSKNPSESHDYWSDPERRDNAEGMDYKAPDNGLPPGPGDPATGAYVPATQAMPSNPSGYGDVPKAEVFDRQGLAASSFGRLYFTFDGGETYVCSATVVNSKSGDIVATAGHCVAETNGSGKLAESVVFIPGDKDNGRETPYGTWAAVEMVVPQQFIDKARTDDQGQLLSDEGWNYDFAFLRMEEQDGKSIQDVTGAQGIAFGTPVNYLTQIGYPSAPPFDGRDEFMCASTSFSSNWQGGYAHRCDMTQGASGGAWMSDYDAKTGTGYLVAVTSTVDATGMANSPVLGQTALGLYNQLDQG</sequence>
<dbReference type="Gene3D" id="2.40.10.10">
    <property type="entry name" value="Trypsin-like serine proteases"/>
    <property type="match status" value="2"/>
</dbReference>
<gene>
    <name evidence="3" type="ORF">ACFSUQ_06900</name>
</gene>
<organism evidence="3 4">
    <name type="scientific">Gulosibacter bifidus</name>
    <dbReference type="NCBI Taxonomy" id="272239"/>
    <lineage>
        <taxon>Bacteria</taxon>
        <taxon>Bacillati</taxon>
        <taxon>Actinomycetota</taxon>
        <taxon>Actinomycetes</taxon>
        <taxon>Micrococcales</taxon>
        <taxon>Microbacteriaceae</taxon>
        <taxon>Gulosibacter</taxon>
    </lineage>
</organism>
<accession>A0ABW5RJJ0</accession>
<feature type="compositionally biased region" description="Basic and acidic residues" evidence="2">
    <location>
        <begin position="63"/>
        <end position="85"/>
    </location>
</feature>
<name>A0ABW5RJJ0_9MICO</name>
<dbReference type="SUPFAM" id="SSF50494">
    <property type="entry name" value="Trypsin-like serine proteases"/>
    <property type="match status" value="1"/>
</dbReference>
<comment type="caution">
    <text evidence="3">The sequence shown here is derived from an EMBL/GenBank/DDBJ whole genome shotgun (WGS) entry which is preliminary data.</text>
</comment>
<dbReference type="RefSeq" id="WP_066057187.1">
    <property type="nucleotide sequence ID" value="NZ_JBHUNF010000004.1"/>
</dbReference>
<dbReference type="InterPro" id="IPR009003">
    <property type="entry name" value="Peptidase_S1_PA"/>
</dbReference>
<protein>
    <submittedName>
        <fullName evidence="3">Trypsin-like serine peptidase</fullName>
        <ecNumber evidence="3">3.4.21.-</ecNumber>
    </submittedName>
</protein>
<dbReference type="EC" id="3.4.21.-" evidence="3"/>
<proteinExistence type="predicted"/>
<dbReference type="InterPro" id="IPR050966">
    <property type="entry name" value="Glutamyl_endopeptidase"/>
</dbReference>